<dbReference type="EMBL" id="JADDUC010000064">
    <property type="protein sequence ID" value="KAG0120359.1"/>
    <property type="molecule type" value="Genomic_DNA"/>
</dbReference>
<keyword evidence="13" id="KW-0675">Receptor</keyword>
<feature type="domain" description="Ig-like" evidence="19">
    <location>
        <begin position="112"/>
        <end position="199"/>
    </location>
</feature>
<evidence type="ECO:0000256" key="13">
    <source>
        <dbReference type="ARBA" id="ARBA00023170"/>
    </source>
</evidence>
<dbReference type="Pfam" id="PF13927">
    <property type="entry name" value="Ig_3"/>
    <property type="match status" value="1"/>
</dbReference>
<dbReference type="GO" id="GO:0016020">
    <property type="term" value="C:membrane"/>
    <property type="evidence" value="ECO:0007669"/>
    <property type="project" value="UniProtKB-SubCell"/>
</dbReference>
<evidence type="ECO:0000256" key="11">
    <source>
        <dbReference type="ARBA" id="ARBA00023136"/>
    </source>
</evidence>
<evidence type="ECO:0000313" key="23">
    <source>
        <dbReference type="Proteomes" id="UP000618051"/>
    </source>
</evidence>
<feature type="domain" description="Ig-like" evidence="19">
    <location>
        <begin position="10"/>
        <end position="106"/>
    </location>
</feature>
<keyword evidence="14" id="KW-0325">Glycoprotein</keyword>
<dbReference type="PROSITE" id="PS50835">
    <property type="entry name" value="IG_LIKE"/>
    <property type="match status" value="5"/>
</dbReference>
<dbReference type="FunFam" id="2.60.40.10:FF:000055">
    <property type="entry name" value="roundabout homolog 1 isoform X2"/>
    <property type="match status" value="1"/>
</dbReference>
<dbReference type="InterPro" id="IPR036179">
    <property type="entry name" value="Ig-like_dom_sf"/>
</dbReference>
<reference evidence="21" key="1">
    <citation type="submission" date="2020-10" db="EMBL/GenBank/DDBJ databases">
        <title>Feather gene expression reveals the developmental basis of iridescence in African starlings.</title>
        <authorList>
            <person name="Rubenstein D.R."/>
        </authorList>
    </citation>
    <scope>NUCLEOTIDE SEQUENCE</scope>
    <source>
        <strain evidence="21">SS15</strain>
        <tissue evidence="21">Liver</tissue>
    </source>
</reference>
<dbReference type="GO" id="GO:0007399">
    <property type="term" value="P:nervous system development"/>
    <property type="evidence" value="ECO:0007669"/>
    <property type="project" value="UniProtKB-KW"/>
</dbReference>
<dbReference type="SMART" id="SM00406">
    <property type="entry name" value="IGv"/>
    <property type="match status" value="2"/>
</dbReference>
<keyword evidence="23" id="KW-1185">Reference proteome</keyword>
<sequence>SHSQLEDTAPRIVEHPTDVLVSKGEPATLSCKAEGRPAPVVEWYKDGERVETDREDPRSHRTLLPGGSLFFLRILHGRRGKPDEGIYVCVARNYLGEATSRNASLEVAVLRDDFRQPPGDVVVAAGEPAVLECVPPRGHPEPSVSWKKNGVRLSDKDERLTIRGGKLMVASTHKSDAGVYVCVATNVVGERDSEPAELVVFGAWGFNFWGIREMGAILVGLTATPQSAQHLARGPTTRWCWWRGRRSLPARRWGIHSRQHAGARRRVKCHWEDFHCTHHIPRSHHILHPHDLPTPWHLMPFWCPSMLLVPPPHGVPPRWEVLPDNTLQISRLQVEDEGTYTCVAENSVGRSEASGTLTVHVPRQALVSPHTAAVPPQLVTGPHDQAVTPGQSVTFQCQSKGNPPPAVFWQKEGSQTLLFPGQPPIPPGRVWVSPSGALTIVNVQPSDAGHYLCQAISVAGSVLARAGLEVTGAPTELHPAVISLLPTNRTVLPGGATVRLPCRAGARDPPGSVGWLKDGSALVGVQPRASLLENGTLQITGLRVSRPRQGHRGARQGGREGAGAARGGEKGRWVLMVVGTSSSGTQGSGCKMWWVLRVLGAEVRDSGLYECVATSPVGETRWGISLEVQGGSWRCHCSGDTVALGIKPFQTSMHLPAGDESNLSLPSPAPGLLPGPPSTPVVTNVTKSSVTLSWKGNEDSGATDVTSYIVEAFSQAAGGPWQTVAADVQGETHTVTSLVPDTVYLFLVRAVNAYGLSDPSGVSEPVRTRADTNPMQQGLDPEQVQQELAQVAVHLKEPVVLPLGTVHLSWTGSQCRPSPHPTLPSGPQVEHQAPFLQGYRVLYRQRGGRWEEARTVWAPGERGALLTELRWGQDYEVKVRPYFHHLHGPDSAVRALRTPEAVWVPGDSLEVTPMCAPLAAPSAPPRAVSVAGNGTSVRISWQPPPPAEQNGVIRDYRVSVDSSRDVAGPLCPLITPCPGVLMGVPCLFLLIWCLGNESRFHINQSVEGTVLATVLQGLVPGVPYRAEVAAATSAGVGARSAPVPIRIGESLIVTTCTHGWGTMGSPSAVLGMAPWHPAGVSLFPVSLAAPLVERDTGPAGGSSLAEQLAEVARQPAFIAGVGGACWVILAAFAAWLYSRRRRKKELSHFTGTGRCYPWGPSPLTHQPPTVPLFTASFAYTPTGNPPGIPCPPGSPRADHQHSFTPSPCRAAAGAGYPWLVDAWRGGSTASAAGCLGTSERYYNDAGITRYIAQTEQFGAGAGEGPVYSTIEVDSEELCTFPRPFSQYGTSYPGGGPQPMDAAASQVPRGRAEHGAKAKLGQAVKPPAVSWTEVLPPPPSASELSQCAQEEEKEEEEEDEEEEAAGGLGMEVWYPGEDIPCATAASSPTTSSGCRSTATLTPSPRTTEDIPRLRDFDSSLLPRRPLHGVSTPPQAPSPSVTPDASEGHPPRARCPPGTGEP</sequence>
<dbReference type="InterPro" id="IPR007110">
    <property type="entry name" value="Ig-like_dom"/>
</dbReference>
<dbReference type="PANTHER" id="PTHR44170">
    <property type="entry name" value="PROTEIN SIDEKICK"/>
    <property type="match status" value="1"/>
</dbReference>
<dbReference type="InterPro" id="IPR036116">
    <property type="entry name" value="FN3_sf"/>
</dbReference>
<feature type="compositionally biased region" description="Acidic residues" evidence="17">
    <location>
        <begin position="1348"/>
        <end position="1363"/>
    </location>
</feature>
<reference evidence="22 23" key="2">
    <citation type="journal article" date="2021" name="J. Hered.">
        <title>Feather Gene Expression Elucidates the Developmental Basis of Plumage Iridescence in African Starlings.</title>
        <authorList>
            <person name="Rubenstein D.R."/>
            <person name="Corvelo A."/>
            <person name="MacManes M.D."/>
            <person name="Maia R."/>
            <person name="Narzisi G."/>
            <person name="Rousaki A."/>
            <person name="Vandenabeele P."/>
            <person name="Shawkey M.D."/>
            <person name="Solomon J."/>
        </authorList>
    </citation>
    <scope>NUCLEOTIDE SEQUENCE [LARGE SCALE GENOMIC DNA]</scope>
    <source>
        <strain evidence="22">SS15</strain>
    </source>
</reference>
<dbReference type="FunFam" id="2.60.40.10:FF:000043">
    <property type="entry name" value="roundabout homolog 2 isoform X2"/>
    <property type="match status" value="1"/>
</dbReference>
<keyword evidence="5 18" id="KW-0812">Transmembrane</keyword>
<keyword evidence="11 18" id="KW-0472">Membrane</keyword>
<dbReference type="InterPro" id="IPR003599">
    <property type="entry name" value="Ig_sub"/>
</dbReference>
<feature type="compositionally biased region" description="Gly residues" evidence="17">
    <location>
        <begin position="555"/>
        <end position="566"/>
    </location>
</feature>
<dbReference type="EMBL" id="JADDUC020000029">
    <property type="protein sequence ID" value="KAI1230804.1"/>
    <property type="molecule type" value="Genomic_DNA"/>
</dbReference>
<feature type="domain" description="Fibronectin type-III" evidence="20">
    <location>
        <begin position="676"/>
        <end position="771"/>
    </location>
</feature>
<feature type="domain" description="Ig-like" evidence="19">
    <location>
        <begin position="376"/>
        <end position="471"/>
    </location>
</feature>
<dbReference type="InterPro" id="IPR013783">
    <property type="entry name" value="Ig-like_fold"/>
</dbReference>
<dbReference type="FunFam" id="2.60.40.10:FF:000008">
    <property type="entry name" value="roundabout homolog 2 isoform X2"/>
    <property type="match status" value="1"/>
</dbReference>
<dbReference type="InterPro" id="IPR013106">
    <property type="entry name" value="Ig_V-set"/>
</dbReference>
<evidence type="ECO:0000256" key="12">
    <source>
        <dbReference type="ARBA" id="ARBA00023157"/>
    </source>
</evidence>
<evidence type="ECO:0000256" key="14">
    <source>
        <dbReference type="ARBA" id="ARBA00023180"/>
    </source>
</evidence>
<evidence type="ECO:0000256" key="3">
    <source>
        <dbReference type="ARBA" id="ARBA00022500"/>
    </source>
</evidence>
<evidence type="ECO:0000256" key="1">
    <source>
        <dbReference type="ARBA" id="ARBA00004479"/>
    </source>
</evidence>
<evidence type="ECO:0000256" key="8">
    <source>
        <dbReference type="ARBA" id="ARBA00022782"/>
    </source>
</evidence>
<name>A0A835NSG3_9PASS</name>
<keyword evidence="8" id="KW-0221">Differentiation</keyword>
<dbReference type="SUPFAM" id="SSF48726">
    <property type="entry name" value="Immunoglobulin"/>
    <property type="match status" value="5"/>
</dbReference>
<feature type="domain" description="Fibronectin type-III" evidence="20">
    <location>
        <begin position="799"/>
        <end position="901"/>
    </location>
</feature>
<keyword evidence="6" id="KW-0732">Signal</keyword>
<evidence type="ECO:0000256" key="17">
    <source>
        <dbReference type="SAM" id="MobiDB-lite"/>
    </source>
</evidence>
<evidence type="ECO:0000256" key="2">
    <source>
        <dbReference type="ARBA" id="ARBA00022473"/>
    </source>
</evidence>
<evidence type="ECO:0000256" key="18">
    <source>
        <dbReference type="SAM" id="Phobius"/>
    </source>
</evidence>
<evidence type="ECO:0000256" key="6">
    <source>
        <dbReference type="ARBA" id="ARBA00022729"/>
    </source>
</evidence>
<evidence type="ECO:0000259" key="20">
    <source>
        <dbReference type="PROSITE" id="PS50853"/>
    </source>
</evidence>
<dbReference type="Pfam" id="PF00041">
    <property type="entry name" value="fn3"/>
    <property type="match status" value="2"/>
</dbReference>
<feature type="region of interest" description="Disordered" evidence="17">
    <location>
        <begin position="1283"/>
        <end position="1460"/>
    </location>
</feature>
<dbReference type="InterPro" id="IPR013098">
    <property type="entry name" value="Ig_I-set"/>
</dbReference>
<dbReference type="GO" id="GO:0030154">
    <property type="term" value="P:cell differentiation"/>
    <property type="evidence" value="ECO:0007669"/>
    <property type="project" value="UniProtKB-KW"/>
</dbReference>
<reference evidence="22" key="3">
    <citation type="submission" date="2022-01" db="EMBL/GenBank/DDBJ databases">
        <authorList>
            <person name="Rubenstein D.R."/>
        </authorList>
    </citation>
    <scope>NUCLEOTIDE SEQUENCE</scope>
    <source>
        <strain evidence="22">SS15</strain>
        <tissue evidence="22">Liver</tissue>
    </source>
</reference>
<dbReference type="GO" id="GO:0006935">
    <property type="term" value="P:chemotaxis"/>
    <property type="evidence" value="ECO:0007669"/>
    <property type="project" value="UniProtKB-KW"/>
</dbReference>
<feature type="region of interest" description="Disordered" evidence="17">
    <location>
        <begin position="546"/>
        <end position="566"/>
    </location>
</feature>
<dbReference type="Pfam" id="PF07679">
    <property type="entry name" value="I-set"/>
    <property type="match status" value="3"/>
</dbReference>
<keyword evidence="4" id="KW-0597">Phosphoprotein</keyword>
<keyword evidence="2" id="KW-0217">Developmental protein</keyword>
<evidence type="ECO:0000256" key="4">
    <source>
        <dbReference type="ARBA" id="ARBA00022553"/>
    </source>
</evidence>
<dbReference type="Proteomes" id="UP000618051">
    <property type="component" value="Unassembled WGS sequence"/>
</dbReference>
<evidence type="ECO:0000313" key="21">
    <source>
        <dbReference type="EMBL" id="KAG0120359.1"/>
    </source>
</evidence>
<feature type="compositionally biased region" description="Polar residues" evidence="17">
    <location>
        <begin position="1392"/>
        <end position="1404"/>
    </location>
</feature>
<keyword evidence="7" id="KW-0677">Repeat</keyword>
<gene>
    <name evidence="22" type="ORF">IHE44_0008686</name>
    <name evidence="21" type="ORF">IHE44_012737</name>
</gene>
<evidence type="ECO:0000256" key="10">
    <source>
        <dbReference type="ARBA" id="ARBA00022989"/>
    </source>
</evidence>
<accession>A0A835NSG3</accession>
<feature type="transmembrane region" description="Helical" evidence="18">
    <location>
        <begin position="1116"/>
        <end position="1137"/>
    </location>
</feature>
<comment type="caution">
    <text evidence="21">The sequence shown here is derived from an EMBL/GenBank/DDBJ whole genome shotgun (WGS) entry which is preliminary data.</text>
</comment>
<protein>
    <submittedName>
        <fullName evidence="21">Roundabout 3</fullName>
    </submittedName>
</protein>
<evidence type="ECO:0000256" key="7">
    <source>
        <dbReference type="ARBA" id="ARBA00022737"/>
    </source>
</evidence>
<evidence type="ECO:0000259" key="19">
    <source>
        <dbReference type="PROSITE" id="PS50835"/>
    </source>
</evidence>
<keyword evidence="15" id="KW-0393">Immunoglobulin domain</keyword>
<evidence type="ECO:0000256" key="9">
    <source>
        <dbReference type="ARBA" id="ARBA00022902"/>
    </source>
</evidence>
<dbReference type="InterPro" id="IPR003961">
    <property type="entry name" value="FN3_dom"/>
</dbReference>
<feature type="compositionally biased region" description="Low complexity" evidence="17">
    <location>
        <begin position="1381"/>
        <end position="1391"/>
    </location>
</feature>
<dbReference type="SMART" id="SM00060">
    <property type="entry name" value="FN3"/>
    <property type="match status" value="3"/>
</dbReference>
<keyword evidence="10 18" id="KW-1133">Transmembrane helix</keyword>
<dbReference type="GO" id="GO:0098609">
    <property type="term" value="P:cell-cell adhesion"/>
    <property type="evidence" value="ECO:0007669"/>
    <property type="project" value="TreeGrafter"/>
</dbReference>
<proteinExistence type="inferred from homology"/>
<dbReference type="CDD" id="cd00063">
    <property type="entry name" value="FN3"/>
    <property type="match status" value="3"/>
</dbReference>
<keyword evidence="3" id="KW-0145">Chemotaxis</keyword>
<evidence type="ECO:0000256" key="5">
    <source>
        <dbReference type="ARBA" id="ARBA00022692"/>
    </source>
</evidence>
<dbReference type="OrthoDB" id="428111at2759"/>
<feature type="domain" description="Ig-like" evidence="19">
    <location>
        <begin position="479"/>
        <end position="629"/>
    </location>
</feature>
<dbReference type="InterPro" id="IPR003598">
    <property type="entry name" value="Ig_sub2"/>
</dbReference>
<dbReference type="PROSITE" id="PS50853">
    <property type="entry name" value="FN3"/>
    <property type="match status" value="3"/>
</dbReference>
<dbReference type="CDD" id="cd07693">
    <property type="entry name" value="IgC_1_Robo"/>
    <property type="match status" value="1"/>
</dbReference>
<feature type="non-terminal residue" evidence="21">
    <location>
        <position position="1460"/>
    </location>
</feature>
<evidence type="ECO:0000313" key="22">
    <source>
        <dbReference type="EMBL" id="KAI1230804.1"/>
    </source>
</evidence>
<feature type="compositionally biased region" description="Basic and acidic residues" evidence="17">
    <location>
        <begin position="1405"/>
        <end position="1416"/>
    </location>
</feature>
<organism evidence="21">
    <name type="scientific">Lamprotornis superbus</name>
    <dbReference type="NCBI Taxonomy" id="245042"/>
    <lineage>
        <taxon>Eukaryota</taxon>
        <taxon>Metazoa</taxon>
        <taxon>Chordata</taxon>
        <taxon>Craniata</taxon>
        <taxon>Vertebrata</taxon>
        <taxon>Euteleostomi</taxon>
        <taxon>Archelosauria</taxon>
        <taxon>Archosauria</taxon>
        <taxon>Dinosauria</taxon>
        <taxon>Saurischia</taxon>
        <taxon>Theropoda</taxon>
        <taxon>Coelurosauria</taxon>
        <taxon>Aves</taxon>
        <taxon>Neognathae</taxon>
        <taxon>Neoaves</taxon>
        <taxon>Telluraves</taxon>
        <taxon>Australaves</taxon>
        <taxon>Passeriformes</taxon>
        <taxon>Sturnidae</taxon>
        <taxon>Lamprotornis</taxon>
    </lineage>
</organism>
<evidence type="ECO:0000256" key="16">
    <source>
        <dbReference type="ARBA" id="ARBA00061206"/>
    </source>
</evidence>
<comment type="subcellular location">
    <subcellularLocation>
        <location evidence="1">Membrane</location>
        <topology evidence="1">Single-pass type I membrane protein</topology>
    </subcellularLocation>
</comment>
<dbReference type="Gene3D" id="2.60.40.10">
    <property type="entry name" value="Immunoglobulins"/>
    <property type="match status" value="8"/>
</dbReference>
<dbReference type="SMART" id="SM00409">
    <property type="entry name" value="IG"/>
    <property type="match status" value="5"/>
</dbReference>
<feature type="domain" description="Fibronectin type-III" evidence="20">
    <location>
        <begin position="921"/>
        <end position="1050"/>
    </location>
</feature>
<dbReference type="FunFam" id="2.60.40.10:FF:000026">
    <property type="entry name" value="roundabout homolog 2 isoform X1"/>
    <property type="match status" value="1"/>
</dbReference>
<evidence type="ECO:0000256" key="15">
    <source>
        <dbReference type="ARBA" id="ARBA00023319"/>
    </source>
</evidence>
<feature type="domain" description="Ig-like" evidence="19">
    <location>
        <begin position="262"/>
        <end position="358"/>
    </location>
</feature>
<keyword evidence="12" id="KW-1015">Disulfide bond</keyword>
<dbReference type="SMART" id="SM00408">
    <property type="entry name" value="IGc2"/>
    <property type="match status" value="5"/>
</dbReference>
<dbReference type="FunFam" id="2.60.40.10:FF:000065">
    <property type="entry name" value="roundabout homolog 1 isoform X3"/>
    <property type="match status" value="1"/>
</dbReference>
<dbReference type="SUPFAM" id="SSF49265">
    <property type="entry name" value="Fibronectin type III"/>
    <property type="match status" value="2"/>
</dbReference>
<keyword evidence="9" id="KW-0524">Neurogenesis</keyword>
<comment type="similarity">
    <text evidence="16">Belongs to the immunoglobulin superfamily. ROBO family.</text>
</comment>
<dbReference type="PANTHER" id="PTHR44170:SF37">
    <property type="entry name" value="ROUNDABOUT GUIDANCE RECEPTOR 3"/>
    <property type="match status" value="1"/>
</dbReference>